<feature type="domain" description="Serine aminopeptidase S33" evidence="1">
    <location>
        <begin position="43"/>
        <end position="158"/>
    </location>
</feature>
<dbReference type="InterPro" id="IPR022742">
    <property type="entry name" value="Hydrolase_4"/>
</dbReference>
<dbReference type="Gene3D" id="3.40.50.1820">
    <property type="entry name" value="alpha/beta hydrolase"/>
    <property type="match status" value="1"/>
</dbReference>
<sequence length="305" mass="33722">MSSQFSTPTRENEWLGYYDRFGYFSPEAVRDGCQPRIMEHPEPPKKAIVLVHGLSDSPWFMTAIGDYFFKRLGYNVYMPLLHCHGLKEPNGMEGVELEEWKSNVSFAINTASAKASEVSIGGLSTGGALGLYMAAINPKIQGALYLFSAALDLAGGPFGLVGELKEKLLLTFLADLLDFNSPLIGDNPYRYSFVDMDGASQLARLIKETDTIIDLFDPRFPFPEKVFAAHSESDETADIAGIETLRNVSDPERFSVFKIAKNLGVPHASVVLERPVVSNDGKELEPRNPLFPEMMQAIADFEKIG</sequence>
<organism evidence="2 3">
    <name type="scientific">Chlorobaculum thiosulfatiphilum</name>
    <name type="common">Chlorobium limicola f.sp. thiosulfatophilum</name>
    <dbReference type="NCBI Taxonomy" id="115852"/>
    <lineage>
        <taxon>Bacteria</taxon>
        <taxon>Pseudomonadati</taxon>
        <taxon>Chlorobiota</taxon>
        <taxon>Chlorobiia</taxon>
        <taxon>Chlorobiales</taxon>
        <taxon>Chlorobiaceae</taxon>
        <taxon>Chlorobaculum</taxon>
    </lineage>
</organism>
<keyword evidence="3" id="KW-1185">Reference proteome</keyword>
<reference evidence="2 3" key="1">
    <citation type="submission" date="2019-05" db="EMBL/GenBank/DDBJ databases">
        <title>Draft Whole-Genome sequence of the green sulfur bacterium Chlorobaculum thiosulfatiphilum DSM 249.</title>
        <authorList>
            <person name="Meyer T.E."/>
            <person name="Kyndt J.A."/>
        </authorList>
    </citation>
    <scope>NUCLEOTIDE SEQUENCE [LARGE SCALE GENOMIC DNA]</scope>
    <source>
        <strain evidence="2 3">DSM 249</strain>
    </source>
</reference>
<gene>
    <name evidence="2" type="ORF">FGF66_08865</name>
</gene>
<protein>
    <recommendedName>
        <fullName evidence="1">Serine aminopeptidase S33 domain-containing protein</fullName>
    </recommendedName>
</protein>
<dbReference type="SUPFAM" id="SSF53474">
    <property type="entry name" value="alpha/beta-Hydrolases"/>
    <property type="match status" value="1"/>
</dbReference>
<dbReference type="RefSeq" id="WP_139457291.1">
    <property type="nucleotide sequence ID" value="NZ_VDCH01000019.1"/>
</dbReference>
<name>A0A5C4S5K6_CHLTI</name>
<dbReference type="Proteomes" id="UP000308271">
    <property type="component" value="Unassembled WGS sequence"/>
</dbReference>
<accession>A0A5C4S5K6</accession>
<proteinExistence type="predicted"/>
<dbReference type="Pfam" id="PF12146">
    <property type="entry name" value="Hydrolase_4"/>
    <property type="match status" value="1"/>
</dbReference>
<dbReference type="OrthoDB" id="5416147at2"/>
<evidence type="ECO:0000259" key="1">
    <source>
        <dbReference type="Pfam" id="PF12146"/>
    </source>
</evidence>
<evidence type="ECO:0000313" key="2">
    <source>
        <dbReference type="EMBL" id="TNJ38457.1"/>
    </source>
</evidence>
<dbReference type="EMBL" id="VDCH01000019">
    <property type="protein sequence ID" value="TNJ38457.1"/>
    <property type="molecule type" value="Genomic_DNA"/>
</dbReference>
<comment type="caution">
    <text evidence="2">The sequence shown here is derived from an EMBL/GenBank/DDBJ whole genome shotgun (WGS) entry which is preliminary data.</text>
</comment>
<evidence type="ECO:0000313" key="3">
    <source>
        <dbReference type="Proteomes" id="UP000308271"/>
    </source>
</evidence>
<dbReference type="InterPro" id="IPR029058">
    <property type="entry name" value="AB_hydrolase_fold"/>
</dbReference>
<dbReference type="AlphaFoldDB" id="A0A5C4S5K6"/>